<proteinExistence type="predicted"/>
<keyword evidence="1" id="KW-0472">Membrane</keyword>
<keyword evidence="1" id="KW-0812">Transmembrane</keyword>
<gene>
    <name evidence="2" type="primary">101887677</name>
    <name evidence="4" type="synonym">LOC101887677</name>
</gene>
<keyword evidence="1" id="KW-1133">Transmembrane helix</keyword>
<dbReference type="OrthoDB" id="7849139at2759"/>
<organism evidence="2">
    <name type="scientific">Musca domestica</name>
    <name type="common">House fly</name>
    <dbReference type="NCBI Taxonomy" id="7370"/>
    <lineage>
        <taxon>Eukaryota</taxon>
        <taxon>Metazoa</taxon>
        <taxon>Ecdysozoa</taxon>
        <taxon>Arthropoda</taxon>
        <taxon>Hexapoda</taxon>
        <taxon>Insecta</taxon>
        <taxon>Pterygota</taxon>
        <taxon>Neoptera</taxon>
        <taxon>Endopterygota</taxon>
        <taxon>Diptera</taxon>
        <taxon>Brachycera</taxon>
        <taxon>Muscomorpha</taxon>
        <taxon>Muscoidea</taxon>
        <taxon>Muscidae</taxon>
        <taxon>Musca</taxon>
    </lineage>
</organism>
<protein>
    <submittedName>
        <fullName evidence="4">Uncharacterized protein LOC101887677</fullName>
    </submittedName>
</protein>
<dbReference type="VEuPathDB" id="VectorBase:MDOA015110"/>
<feature type="transmembrane region" description="Helical" evidence="1">
    <location>
        <begin position="324"/>
        <end position="350"/>
    </location>
</feature>
<dbReference type="GeneID" id="101887677"/>
<dbReference type="EnsemblMetazoa" id="MDOA015110-RB">
    <property type="protein sequence ID" value="MDOA015110-PB"/>
    <property type="gene ID" value="MDOA015110"/>
</dbReference>
<feature type="transmembrane region" description="Helical" evidence="1">
    <location>
        <begin position="76"/>
        <end position="94"/>
    </location>
</feature>
<reference evidence="4" key="2">
    <citation type="submission" date="2025-04" db="UniProtKB">
        <authorList>
            <consortium name="RefSeq"/>
        </authorList>
    </citation>
    <scope>IDENTIFICATION</scope>
    <source>
        <strain evidence="4">Aabys</strain>
    </source>
</reference>
<feature type="transmembrane region" description="Helical" evidence="1">
    <location>
        <begin position="128"/>
        <end position="150"/>
    </location>
</feature>
<dbReference type="AlphaFoldDB" id="A0A1I8NH54"/>
<accession>A0A1I8NH54</accession>
<keyword evidence="3" id="KW-1185">Reference proteome</keyword>
<feature type="transmembrane region" description="Helical" evidence="1">
    <location>
        <begin position="401"/>
        <end position="424"/>
    </location>
</feature>
<feature type="transmembrane region" description="Helical" evidence="1">
    <location>
        <begin position="288"/>
        <end position="304"/>
    </location>
</feature>
<dbReference type="RefSeq" id="XP_011292404.1">
    <property type="nucleotide sequence ID" value="XM_011294102.2"/>
</dbReference>
<evidence type="ECO:0000313" key="4">
    <source>
        <dbReference type="RefSeq" id="XP_011292404.1"/>
    </source>
</evidence>
<evidence type="ECO:0000256" key="1">
    <source>
        <dbReference type="SAM" id="Phobius"/>
    </source>
</evidence>
<dbReference type="KEGG" id="mde:101887677"/>
<evidence type="ECO:0000313" key="3">
    <source>
        <dbReference type="Proteomes" id="UP001652621"/>
    </source>
</evidence>
<reference evidence="2" key="1">
    <citation type="submission" date="2020-05" db="UniProtKB">
        <authorList>
            <consortium name="EnsemblMetazoa"/>
        </authorList>
    </citation>
    <scope>IDENTIFICATION</scope>
    <source>
        <strain evidence="2">Aabys</strain>
    </source>
</reference>
<name>A0A1I8NH54_MUSDO</name>
<feature type="transmembrane region" description="Helical" evidence="1">
    <location>
        <begin position="33"/>
        <end position="56"/>
    </location>
</feature>
<sequence>MNYQRILRIASGYLLFTGYQIRTLDVKSQRYRVSLWSVLYFVGLLIIYLICFGHHFEESALLKITFDLSPFLKHLLLFQIWLGLKTFVFCMIEWKFLTKVFNGLLVVLVGTKAPQKVSTAKKVIREELLTYLIFFSTLFVAFAFGLYIAIEMKFELPPMDHIMIALALFMPHFMVAGALRFHTLSLWLLRTKLSEYKDQLIIQDPISQKSNVIVEIINPVLKTDLEENRNPNEEFSSMDEIIKNDELEVNKTPVEDITPMDIYRYVSEGVNGIARYLSSTNKILQRQLLILNGLNYNCLLYGIYTKLYFEKSWHLIFTDRNRRVFYAANSVIFVCIFLDYLFLTMTLLSFRKTKSGFYKMINKKIETKTLSEDKLTILKDLKRGLKKEMNLKLFNIVDFKIWNFVIIQLLMLLSIAVTVLYQYFNDQIVELMHIVESSSDE</sequence>
<evidence type="ECO:0000313" key="2">
    <source>
        <dbReference type="EnsemblMetazoa" id="MDOA015110-PB"/>
    </source>
</evidence>
<dbReference type="Proteomes" id="UP001652621">
    <property type="component" value="Unplaced"/>
</dbReference>
<feature type="transmembrane region" description="Helical" evidence="1">
    <location>
        <begin position="162"/>
        <end position="189"/>
    </location>
</feature>
<dbReference type="VEuPathDB" id="VectorBase:MDOMA2_012952"/>